<dbReference type="InterPro" id="IPR000058">
    <property type="entry name" value="Znf_AN1"/>
</dbReference>
<dbReference type="SUPFAM" id="SSF118310">
    <property type="entry name" value="AN1-like Zinc finger"/>
    <property type="match status" value="1"/>
</dbReference>
<keyword evidence="2" id="KW-0863">Zinc-finger</keyword>
<dbReference type="PROSITE" id="PS51039">
    <property type="entry name" value="ZF_AN1"/>
    <property type="match status" value="1"/>
</dbReference>
<protein>
    <submittedName>
        <fullName evidence="5">AN1-type Zinc finger protein</fullName>
    </submittedName>
</protein>
<dbReference type="GO" id="GO:0008270">
    <property type="term" value="F:zinc ion binding"/>
    <property type="evidence" value="ECO:0007669"/>
    <property type="project" value="UniProtKB-KW"/>
</dbReference>
<reference evidence="5" key="1">
    <citation type="journal article" date="2014" name="Genome Biol. Evol.">
        <title>Pangenome evidence for extensive interdomain horizontal transfer affecting lineage core and shell genes in uncultured planktonic thaumarchaeota and euryarchaeota.</title>
        <authorList>
            <person name="Deschamps P."/>
            <person name="Zivanovic Y."/>
            <person name="Moreira D."/>
            <person name="Rodriguez-Valera F."/>
            <person name="Lopez-Garcia P."/>
        </authorList>
    </citation>
    <scope>NUCLEOTIDE SEQUENCE</scope>
</reference>
<feature type="domain" description="AN1-type" evidence="4">
    <location>
        <begin position="13"/>
        <end position="59"/>
    </location>
</feature>
<accession>A0A075H8T2</accession>
<organism evidence="5">
    <name type="scientific">uncultured marine thaumarchaeote KM3_44_G08</name>
    <dbReference type="NCBI Taxonomy" id="1456152"/>
    <lineage>
        <taxon>Archaea</taxon>
        <taxon>Nitrososphaerota</taxon>
        <taxon>environmental samples</taxon>
    </lineage>
</organism>
<name>A0A075H8T2_9ARCH</name>
<dbReference type="EMBL" id="KF900885">
    <property type="protein sequence ID" value="AIF10253.1"/>
    <property type="molecule type" value="Genomic_DNA"/>
</dbReference>
<sequence>MIANLLGKKSSLVMLQEKCAYCGDMTDMPFECNYCKDPFCSEHRLPEEHRCVKLTQIRAKRFGEKRKIIRNGGMGKKNKFRRMLGRFG</sequence>
<dbReference type="Pfam" id="PF01428">
    <property type="entry name" value="zf-AN1"/>
    <property type="match status" value="1"/>
</dbReference>
<keyword evidence="3" id="KW-0862">Zinc</keyword>
<dbReference type="SMART" id="SM00154">
    <property type="entry name" value="ZnF_AN1"/>
    <property type="match status" value="1"/>
</dbReference>
<evidence type="ECO:0000256" key="1">
    <source>
        <dbReference type="ARBA" id="ARBA00022723"/>
    </source>
</evidence>
<evidence type="ECO:0000256" key="2">
    <source>
        <dbReference type="ARBA" id="ARBA00022771"/>
    </source>
</evidence>
<evidence type="ECO:0000313" key="5">
    <source>
        <dbReference type="EMBL" id="AIF10253.1"/>
    </source>
</evidence>
<proteinExistence type="predicted"/>
<dbReference type="InterPro" id="IPR035896">
    <property type="entry name" value="AN1-like_Znf"/>
</dbReference>
<evidence type="ECO:0000259" key="4">
    <source>
        <dbReference type="PROSITE" id="PS51039"/>
    </source>
</evidence>
<evidence type="ECO:0000256" key="3">
    <source>
        <dbReference type="ARBA" id="ARBA00022833"/>
    </source>
</evidence>
<keyword evidence="1" id="KW-0479">Metal-binding</keyword>
<dbReference type="Gene3D" id="4.10.1110.10">
    <property type="entry name" value="AN1-like Zinc finger"/>
    <property type="match status" value="1"/>
</dbReference>
<dbReference type="AlphaFoldDB" id="A0A075H8T2"/>